<dbReference type="Proteomes" id="UP000254575">
    <property type="component" value="Unassembled WGS sequence"/>
</dbReference>
<dbReference type="SMART" id="SM00530">
    <property type="entry name" value="HTH_XRE"/>
    <property type="match status" value="1"/>
</dbReference>
<gene>
    <name evidence="2" type="ORF">NCTC10717_02007</name>
</gene>
<sequence>MTYRPLLSTPKESLSTYVRKHCRAKKISLDKLAEQAGIARSTLYYLLEENSVPKIPHLLALATAMGVHHYFLFRLKWRELDHIELPCAASQKIDLSGFIEETIPDGTLVMTGSHFEKSWTIQNIGEVVWENRYFMHLDAPYHIEHYPNGQSLADYQFLPDEVMVPLPVVYPKQTYTFKMGYTAPNIAGRYISYWQMVDENSEPCFPDGVGLSVSVLVKSFGSNRRS</sequence>
<organism evidence="2 3">
    <name type="scientific">Suttonella indologenes</name>
    <dbReference type="NCBI Taxonomy" id="13276"/>
    <lineage>
        <taxon>Bacteria</taxon>
        <taxon>Pseudomonadati</taxon>
        <taxon>Pseudomonadota</taxon>
        <taxon>Gammaproteobacteria</taxon>
        <taxon>Cardiobacteriales</taxon>
        <taxon>Cardiobacteriaceae</taxon>
        <taxon>Suttonella</taxon>
    </lineage>
</organism>
<keyword evidence="3" id="KW-1185">Reference proteome</keyword>
<reference evidence="2 3" key="1">
    <citation type="submission" date="2018-06" db="EMBL/GenBank/DDBJ databases">
        <authorList>
            <consortium name="Pathogen Informatics"/>
            <person name="Doyle S."/>
        </authorList>
    </citation>
    <scope>NUCLEOTIDE SEQUENCE [LARGE SCALE GENOMIC DNA]</scope>
    <source>
        <strain evidence="2 3">NCTC10717</strain>
    </source>
</reference>
<evidence type="ECO:0000259" key="1">
    <source>
        <dbReference type="PROSITE" id="PS50943"/>
    </source>
</evidence>
<proteinExistence type="predicted"/>
<dbReference type="CDD" id="cd00093">
    <property type="entry name" value="HTH_XRE"/>
    <property type="match status" value="1"/>
</dbReference>
<dbReference type="InterPro" id="IPR032350">
    <property type="entry name" value="Nbr1_FW"/>
</dbReference>
<dbReference type="Gene3D" id="2.60.40.10">
    <property type="entry name" value="Immunoglobulins"/>
    <property type="match status" value="1"/>
</dbReference>
<dbReference type="Pfam" id="PF16158">
    <property type="entry name" value="N_BRCA1_IG"/>
    <property type="match status" value="1"/>
</dbReference>
<dbReference type="Pfam" id="PF01381">
    <property type="entry name" value="HTH_3"/>
    <property type="match status" value="1"/>
</dbReference>
<dbReference type="CDD" id="cd14947">
    <property type="entry name" value="NBR1_like"/>
    <property type="match status" value="1"/>
</dbReference>
<name>A0A380N0C8_9GAMM</name>
<dbReference type="PROSITE" id="PS50943">
    <property type="entry name" value="HTH_CROC1"/>
    <property type="match status" value="1"/>
</dbReference>
<feature type="domain" description="HTH cro/C1-type" evidence="1">
    <location>
        <begin position="18"/>
        <end position="72"/>
    </location>
</feature>
<dbReference type="InterPro" id="IPR013783">
    <property type="entry name" value="Ig-like_fold"/>
</dbReference>
<dbReference type="InterPro" id="IPR001387">
    <property type="entry name" value="Cro/C1-type_HTH"/>
</dbReference>
<accession>A0A380N0C8</accession>
<evidence type="ECO:0000313" key="2">
    <source>
        <dbReference type="EMBL" id="SUO98265.1"/>
    </source>
</evidence>
<evidence type="ECO:0000313" key="3">
    <source>
        <dbReference type="Proteomes" id="UP000254575"/>
    </source>
</evidence>
<dbReference type="PANTHER" id="PTHR20930:SF0">
    <property type="entry name" value="PROTEIN ILRUN"/>
    <property type="match status" value="1"/>
</dbReference>
<dbReference type="InterPro" id="IPR010982">
    <property type="entry name" value="Lambda_DNA-bd_dom_sf"/>
</dbReference>
<dbReference type="EMBL" id="UHIA01000004">
    <property type="protein sequence ID" value="SUO98265.1"/>
    <property type="molecule type" value="Genomic_DNA"/>
</dbReference>
<dbReference type="GO" id="GO:0003677">
    <property type="term" value="F:DNA binding"/>
    <property type="evidence" value="ECO:0007669"/>
    <property type="project" value="InterPro"/>
</dbReference>
<dbReference type="SUPFAM" id="SSF47413">
    <property type="entry name" value="lambda repressor-like DNA-binding domains"/>
    <property type="match status" value="1"/>
</dbReference>
<dbReference type="PANTHER" id="PTHR20930">
    <property type="entry name" value="OVARIAN CARCINOMA ANTIGEN CA125-RELATED"/>
    <property type="match status" value="1"/>
</dbReference>
<protein>
    <recommendedName>
        <fullName evidence="1">HTH cro/C1-type domain-containing protein</fullName>
    </recommendedName>
</protein>
<dbReference type="Gene3D" id="1.10.260.40">
    <property type="entry name" value="lambda repressor-like DNA-binding domains"/>
    <property type="match status" value="1"/>
</dbReference>
<dbReference type="AlphaFoldDB" id="A0A380N0C8"/>